<sequence length="197" mass="21270">MGEERDRQRCGGGGGYLCTHLCRDPERRRHHHRCPVSQRSRRSRVSPPCRHPCRGSQRSRWRPVSFACPGARRALGLPADAGVRRVARAGLADPRLWGAGRSRGPASRSRPLAQERLGNAGARPPARAGNGWPGTQEVPAPSGAALLACYWPRARRLRVQCPATAFPVPPTAAPVGGASFVGQESRQVCAQIIATLK</sequence>
<evidence type="ECO:0000313" key="2">
    <source>
        <dbReference type="Ensembl" id="ENSMPUP00000007337.1"/>
    </source>
</evidence>
<organism evidence="2">
    <name type="scientific">Mustela putorius furo</name>
    <name type="common">European domestic ferret</name>
    <name type="synonym">Mustela furo</name>
    <dbReference type="NCBI Taxonomy" id="9669"/>
    <lineage>
        <taxon>Eukaryota</taxon>
        <taxon>Metazoa</taxon>
        <taxon>Chordata</taxon>
        <taxon>Craniata</taxon>
        <taxon>Vertebrata</taxon>
        <taxon>Euteleostomi</taxon>
        <taxon>Mammalia</taxon>
        <taxon>Eutheria</taxon>
        <taxon>Laurasiatheria</taxon>
        <taxon>Carnivora</taxon>
        <taxon>Caniformia</taxon>
        <taxon>Musteloidea</taxon>
        <taxon>Mustelidae</taxon>
        <taxon>Mustelinae</taxon>
        <taxon>Mustela</taxon>
    </lineage>
</organism>
<feature type="compositionally biased region" description="Low complexity" evidence="1">
    <location>
        <begin position="118"/>
        <end position="130"/>
    </location>
</feature>
<reference evidence="2" key="1">
    <citation type="submission" date="2024-06" db="UniProtKB">
        <authorList>
            <consortium name="Ensembl"/>
        </authorList>
    </citation>
    <scope>IDENTIFICATION</scope>
</reference>
<proteinExistence type="predicted"/>
<dbReference type="EMBL" id="AEYP01062779">
    <property type="status" value="NOT_ANNOTATED_CDS"/>
    <property type="molecule type" value="Genomic_DNA"/>
</dbReference>
<dbReference type="HOGENOM" id="CLU_1383776_0_0_1"/>
<dbReference type="EMBL" id="AEYP01062783">
    <property type="status" value="NOT_ANNOTATED_CDS"/>
    <property type="molecule type" value="Genomic_DNA"/>
</dbReference>
<name>M3Y7N0_MUSPF</name>
<dbReference type="Ensembl" id="ENSMPUT00000007457.1">
    <property type="protein sequence ID" value="ENSMPUP00000007337.1"/>
    <property type="gene ID" value="ENSMPUG00000007395.1"/>
</dbReference>
<feature type="region of interest" description="Disordered" evidence="1">
    <location>
        <begin position="29"/>
        <end position="57"/>
    </location>
</feature>
<accession>M3Y7N0</accession>
<dbReference type="AlphaFoldDB" id="M3Y7N0"/>
<feature type="compositionally biased region" description="Basic residues" evidence="1">
    <location>
        <begin position="29"/>
        <end position="44"/>
    </location>
</feature>
<dbReference type="EMBL" id="AEYP01062780">
    <property type="status" value="NOT_ANNOTATED_CDS"/>
    <property type="molecule type" value="Genomic_DNA"/>
</dbReference>
<evidence type="ECO:0000256" key="1">
    <source>
        <dbReference type="SAM" id="MobiDB-lite"/>
    </source>
</evidence>
<feature type="region of interest" description="Disordered" evidence="1">
    <location>
        <begin position="98"/>
        <end position="134"/>
    </location>
</feature>
<dbReference type="EMBL" id="AEYP01062776">
    <property type="status" value="NOT_ANNOTATED_CDS"/>
    <property type="molecule type" value="Genomic_DNA"/>
</dbReference>
<dbReference type="EMBL" id="AEYP01062781">
    <property type="status" value="NOT_ANNOTATED_CDS"/>
    <property type="molecule type" value="Genomic_DNA"/>
</dbReference>
<dbReference type="InParanoid" id="M3Y7N0"/>
<dbReference type="EMBL" id="AEYP01062778">
    <property type="status" value="NOT_ANNOTATED_CDS"/>
    <property type="molecule type" value="Genomic_DNA"/>
</dbReference>
<dbReference type="EMBL" id="AEYP01062777">
    <property type="status" value="NOT_ANNOTATED_CDS"/>
    <property type="molecule type" value="Genomic_DNA"/>
</dbReference>
<dbReference type="EMBL" id="AEYP01062782">
    <property type="status" value="NOT_ANNOTATED_CDS"/>
    <property type="molecule type" value="Genomic_DNA"/>
</dbReference>
<protein>
    <submittedName>
        <fullName evidence="2">Uncharacterized protein</fullName>
    </submittedName>
</protein>
<feature type="compositionally biased region" description="Low complexity" evidence="1">
    <location>
        <begin position="98"/>
        <end position="111"/>
    </location>
</feature>